<name>A0AA38T6V0_9ASTR</name>
<dbReference type="GO" id="GO:0006396">
    <property type="term" value="P:RNA processing"/>
    <property type="evidence" value="ECO:0007669"/>
    <property type="project" value="TreeGrafter"/>
</dbReference>
<sequence>MATMVKRLKLSNLIRFTISDHTHHRQSLNRTHHHHHHHHLDSPLLRSFSSSPYNNNRSNDGGRPPPPRRRSGSTSDRTPSSSRLSGFIDDNDSRGRGHGGGGGRRSDFDANRKPNFQNQDEYRPSNRASFESNRSDHRKSESKASYVPFEDDEQKPPISPRPRVNDGGKIDDSDGFLDRFKLGYNQEENKPNSDKLDGDRNTGDGESVAEPPLLPPPEDADEIFRKMKETGLIPNAVSMLHGLCSDGLVQEAMKLFGLMRERGSIPDVVVYTAVVEGFCKSHKPDEAMRIFKKMQGNGIVPNAYSYGALGSRLYKGKGWMRLLSLVWRWWRPGIRRIWLRLREW</sequence>
<comment type="similarity">
    <text evidence="1">Belongs to the PPR family. P subfamily.</text>
</comment>
<evidence type="ECO:0000256" key="4">
    <source>
        <dbReference type="SAM" id="MobiDB-lite"/>
    </source>
</evidence>
<keyword evidence="2" id="KW-0677">Repeat</keyword>
<evidence type="ECO:0000256" key="3">
    <source>
        <dbReference type="PROSITE-ProRule" id="PRU00708"/>
    </source>
</evidence>
<dbReference type="InterPro" id="IPR002885">
    <property type="entry name" value="PPR_rpt"/>
</dbReference>
<feature type="repeat" description="PPR" evidence="3">
    <location>
        <begin position="232"/>
        <end position="266"/>
    </location>
</feature>
<keyword evidence="6" id="KW-1185">Reference proteome</keyword>
<reference evidence="5" key="1">
    <citation type="submission" date="2023-03" db="EMBL/GenBank/DDBJ databases">
        <title>Chromosome-scale reference genome and RAD-based genetic map of yellow starthistle (Centaurea solstitialis) reveal putative structural variation and QTLs associated with invader traits.</title>
        <authorList>
            <person name="Reatini B."/>
            <person name="Cang F.A."/>
            <person name="Jiang Q."/>
            <person name="Mckibben M.T.W."/>
            <person name="Barker M.S."/>
            <person name="Rieseberg L.H."/>
            <person name="Dlugosch K.M."/>
        </authorList>
    </citation>
    <scope>NUCLEOTIDE SEQUENCE</scope>
    <source>
        <strain evidence="5">CAN-66</strain>
        <tissue evidence="5">Leaf</tissue>
    </source>
</reference>
<evidence type="ECO:0000256" key="2">
    <source>
        <dbReference type="ARBA" id="ARBA00022737"/>
    </source>
</evidence>
<dbReference type="NCBIfam" id="TIGR00756">
    <property type="entry name" value="PPR"/>
    <property type="match status" value="2"/>
</dbReference>
<dbReference type="Gene3D" id="1.25.40.10">
    <property type="entry name" value="Tetratricopeptide repeat domain"/>
    <property type="match status" value="1"/>
</dbReference>
<feature type="compositionally biased region" description="Basic and acidic residues" evidence="4">
    <location>
        <begin position="133"/>
        <end position="142"/>
    </location>
</feature>
<evidence type="ECO:0008006" key="7">
    <source>
        <dbReference type="Google" id="ProtNLM"/>
    </source>
</evidence>
<dbReference type="PROSITE" id="PS51375">
    <property type="entry name" value="PPR"/>
    <property type="match status" value="2"/>
</dbReference>
<feature type="region of interest" description="Disordered" evidence="4">
    <location>
        <begin position="25"/>
        <end position="219"/>
    </location>
</feature>
<dbReference type="Pfam" id="PF01535">
    <property type="entry name" value="PPR"/>
    <property type="match status" value="1"/>
</dbReference>
<organism evidence="5 6">
    <name type="scientific">Centaurea solstitialis</name>
    <name type="common">yellow star-thistle</name>
    <dbReference type="NCBI Taxonomy" id="347529"/>
    <lineage>
        <taxon>Eukaryota</taxon>
        <taxon>Viridiplantae</taxon>
        <taxon>Streptophyta</taxon>
        <taxon>Embryophyta</taxon>
        <taxon>Tracheophyta</taxon>
        <taxon>Spermatophyta</taxon>
        <taxon>Magnoliopsida</taxon>
        <taxon>eudicotyledons</taxon>
        <taxon>Gunneridae</taxon>
        <taxon>Pentapetalae</taxon>
        <taxon>asterids</taxon>
        <taxon>campanulids</taxon>
        <taxon>Asterales</taxon>
        <taxon>Asteraceae</taxon>
        <taxon>Carduoideae</taxon>
        <taxon>Cardueae</taxon>
        <taxon>Centaureinae</taxon>
        <taxon>Centaurea</taxon>
    </lineage>
</organism>
<comment type="caution">
    <text evidence="5">The sequence shown here is derived from an EMBL/GenBank/DDBJ whole genome shotgun (WGS) entry which is preliminary data.</text>
</comment>
<dbReference type="Pfam" id="PF13041">
    <property type="entry name" value="PPR_2"/>
    <property type="match status" value="1"/>
</dbReference>
<dbReference type="GO" id="GO:0003729">
    <property type="term" value="F:mRNA binding"/>
    <property type="evidence" value="ECO:0007669"/>
    <property type="project" value="TreeGrafter"/>
</dbReference>
<accession>A0AA38T6V0</accession>
<gene>
    <name evidence="5" type="ORF">OSB04_010078</name>
</gene>
<dbReference type="GO" id="GO:0005739">
    <property type="term" value="C:mitochondrion"/>
    <property type="evidence" value="ECO:0007669"/>
    <property type="project" value="TreeGrafter"/>
</dbReference>
<dbReference type="GO" id="GO:0007005">
    <property type="term" value="P:mitochondrion organization"/>
    <property type="evidence" value="ECO:0007669"/>
    <property type="project" value="TreeGrafter"/>
</dbReference>
<dbReference type="InterPro" id="IPR011990">
    <property type="entry name" value="TPR-like_helical_dom_sf"/>
</dbReference>
<dbReference type="Proteomes" id="UP001172457">
    <property type="component" value="Chromosome 3"/>
</dbReference>
<protein>
    <recommendedName>
        <fullName evidence="7">Pentatricopeptide repeat-containing protein</fullName>
    </recommendedName>
</protein>
<proteinExistence type="inferred from homology"/>
<feature type="compositionally biased region" description="Low complexity" evidence="4">
    <location>
        <begin position="72"/>
        <end position="83"/>
    </location>
</feature>
<evidence type="ECO:0000256" key="1">
    <source>
        <dbReference type="ARBA" id="ARBA00007626"/>
    </source>
</evidence>
<dbReference type="EMBL" id="JARYMX010000003">
    <property type="protein sequence ID" value="KAJ9555464.1"/>
    <property type="molecule type" value="Genomic_DNA"/>
</dbReference>
<feature type="compositionally biased region" description="Basic and acidic residues" evidence="4">
    <location>
        <begin position="163"/>
        <end position="203"/>
    </location>
</feature>
<dbReference type="InterPro" id="IPR051114">
    <property type="entry name" value="Mito_RNA_Proc_CCM1"/>
</dbReference>
<feature type="repeat" description="PPR" evidence="3">
    <location>
        <begin position="267"/>
        <end position="301"/>
    </location>
</feature>
<dbReference type="PANTHER" id="PTHR47934">
    <property type="entry name" value="PENTATRICOPEPTIDE REPEAT-CONTAINING PROTEIN PET309, MITOCHONDRIAL"/>
    <property type="match status" value="1"/>
</dbReference>
<dbReference type="AlphaFoldDB" id="A0AA38T6V0"/>
<evidence type="ECO:0000313" key="6">
    <source>
        <dbReference type="Proteomes" id="UP001172457"/>
    </source>
</evidence>
<dbReference type="PANTHER" id="PTHR47934:SF21">
    <property type="entry name" value="OS01G0546500 PROTEIN"/>
    <property type="match status" value="1"/>
</dbReference>
<feature type="compositionally biased region" description="Basic residues" evidence="4">
    <location>
        <begin position="25"/>
        <end position="39"/>
    </location>
</feature>
<evidence type="ECO:0000313" key="5">
    <source>
        <dbReference type="EMBL" id="KAJ9555464.1"/>
    </source>
</evidence>